<dbReference type="GO" id="GO:0003924">
    <property type="term" value="F:GTPase activity"/>
    <property type="evidence" value="ECO:0007669"/>
    <property type="project" value="UniProtKB-UniRule"/>
</dbReference>
<dbReference type="InterPro" id="IPR045061">
    <property type="entry name" value="FtsZ/CetZ"/>
</dbReference>
<keyword evidence="4 6" id="KW-0132">Cell division</keyword>
<dbReference type="STRING" id="1076937.SAMN04488120_11226"/>
<proteinExistence type="inferred from homology"/>
<dbReference type="PANTHER" id="PTHR30314:SF3">
    <property type="entry name" value="MITOCHONDRIAL DIVISION PROTEIN FSZA"/>
    <property type="match status" value="1"/>
</dbReference>
<dbReference type="InterPro" id="IPR037103">
    <property type="entry name" value="Tubulin/FtsZ-like_C"/>
</dbReference>
<evidence type="ECO:0000259" key="7">
    <source>
        <dbReference type="SMART" id="SM00864"/>
    </source>
</evidence>
<sequence>MGGQVREVFELDDGQHKRAVIRVIGVGGGGCNTVNQMAQAGIEGVDFICANTDRDHLERCVPTNQLQLGAEITRGLGAGSNPEIGRQAAEEDRDRIREMIEGSDLLFITAGMGGGTGTGAAPVIAQIAKELGILTVSVVTKPFAHEGKKRMAVALKGIDELRQYSDSLILIPNEKLGLVLGTKITVLNCFKAANDVLQNAVQGISDLITRPGLVNVDFADVRTVMSNRGMAMMGMGHASGEGRAEKAVEMALSSPLLDDIELQGARGLLVNVTCDESLTMEELEYINSRVAEIASEEADTKCGMAMDPNLNGTLRVTVVATGLPGHKHAAPATTAVQNPKVAPFVRPEMAAPVPPAMPYSSSAAYLDVPTVHRQMHGAQRQPQKVAAAGGGSPFPLGLDDDIINIPSFLRNQAD</sequence>
<dbReference type="PRINTS" id="PR00423">
    <property type="entry name" value="CELLDVISFTSZ"/>
</dbReference>
<comment type="subcellular location">
    <subcellularLocation>
        <location evidence="4">Cytoplasm</location>
    </subcellularLocation>
    <text evidence="4">Assembles at midcell at the inner surface of the cytoplasmic membrane.</text>
</comment>
<dbReference type="InterPro" id="IPR000158">
    <property type="entry name" value="Cell_div_FtsZ"/>
</dbReference>
<dbReference type="PANTHER" id="PTHR30314">
    <property type="entry name" value="CELL DIVISION PROTEIN FTSZ-RELATED"/>
    <property type="match status" value="1"/>
</dbReference>
<dbReference type="GO" id="GO:0043093">
    <property type="term" value="P:FtsZ-dependent cytokinesis"/>
    <property type="evidence" value="ECO:0007669"/>
    <property type="project" value="UniProtKB-UniRule"/>
</dbReference>
<dbReference type="GO" id="GO:0000917">
    <property type="term" value="P:division septum assembly"/>
    <property type="evidence" value="ECO:0007669"/>
    <property type="project" value="UniProtKB-KW"/>
</dbReference>
<dbReference type="SUPFAM" id="SSF55307">
    <property type="entry name" value="Tubulin C-terminal domain-like"/>
    <property type="match status" value="1"/>
</dbReference>
<feature type="domain" description="Tubulin/FtsZ 2-layer sandwich" evidence="8">
    <location>
        <begin position="214"/>
        <end position="332"/>
    </location>
</feature>
<dbReference type="GO" id="GO:0032153">
    <property type="term" value="C:cell division site"/>
    <property type="evidence" value="ECO:0007669"/>
    <property type="project" value="UniProtKB-UniRule"/>
</dbReference>
<keyword evidence="4 6" id="KW-0131">Cell cycle</keyword>
<keyword evidence="4" id="KW-0963">Cytoplasm</keyword>
<dbReference type="RefSeq" id="WP_091535023.1">
    <property type="nucleotide sequence ID" value="NZ_FOOC01000012.1"/>
</dbReference>
<keyword evidence="3 4" id="KW-0342">GTP-binding</keyword>
<evidence type="ECO:0000313" key="9">
    <source>
        <dbReference type="EMBL" id="SFF60980.1"/>
    </source>
</evidence>
<dbReference type="Gene3D" id="3.40.50.1440">
    <property type="entry name" value="Tubulin/FtsZ, GTPase domain"/>
    <property type="match status" value="1"/>
</dbReference>
<keyword evidence="10" id="KW-1185">Reference proteome</keyword>
<dbReference type="HAMAP" id="MF_00909">
    <property type="entry name" value="FtsZ"/>
    <property type="match status" value="1"/>
</dbReference>
<feature type="binding site" evidence="4">
    <location>
        <position position="194"/>
    </location>
    <ligand>
        <name>GTP</name>
        <dbReference type="ChEBI" id="CHEBI:37565"/>
    </ligand>
</feature>
<dbReference type="InterPro" id="IPR036525">
    <property type="entry name" value="Tubulin/FtsZ_GTPase_sf"/>
</dbReference>
<evidence type="ECO:0000259" key="8">
    <source>
        <dbReference type="SMART" id="SM00865"/>
    </source>
</evidence>
<dbReference type="GO" id="GO:0051258">
    <property type="term" value="P:protein polymerization"/>
    <property type="evidence" value="ECO:0007669"/>
    <property type="project" value="UniProtKB-UniRule"/>
</dbReference>
<name>A0A1I2K473_9GAMM</name>
<feature type="binding site" evidence="4">
    <location>
        <position position="146"/>
    </location>
    <ligand>
        <name>GTP</name>
        <dbReference type="ChEBI" id="CHEBI:37565"/>
    </ligand>
</feature>
<comment type="similarity">
    <text evidence="1 4 6">Belongs to the FtsZ family.</text>
</comment>
<dbReference type="OrthoDB" id="9813375at2"/>
<dbReference type="InterPro" id="IPR024757">
    <property type="entry name" value="FtsZ_C"/>
</dbReference>
<feature type="binding site" evidence="4">
    <location>
        <begin position="115"/>
        <end position="117"/>
    </location>
    <ligand>
        <name>GTP</name>
        <dbReference type="ChEBI" id="CHEBI:37565"/>
    </ligand>
</feature>
<dbReference type="FunFam" id="3.40.50.1440:FF:000001">
    <property type="entry name" value="Cell division protein FtsZ"/>
    <property type="match status" value="1"/>
</dbReference>
<feature type="domain" description="Tubulin/FtsZ GTPase" evidence="7">
    <location>
        <begin position="20"/>
        <end position="212"/>
    </location>
</feature>
<keyword evidence="2 4" id="KW-0547">Nucleotide-binding</keyword>
<dbReference type="SMART" id="SM00865">
    <property type="entry name" value="Tubulin_C"/>
    <property type="match status" value="1"/>
</dbReference>
<dbReference type="GO" id="GO:0005737">
    <property type="term" value="C:cytoplasm"/>
    <property type="evidence" value="ECO:0007669"/>
    <property type="project" value="UniProtKB-SubCell"/>
</dbReference>
<dbReference type="AlphaFoldDB" id="A0A1I2K473"/>
<evidence type="ECO:0000313" key="10">
    <source>
        <dbReference type="Proteomes" id="UP000199771"/>
    </source>
</evidence>
<evidence type="ECO:0000256" key="5">
    <source>
        <dbReference type="NCBIfam" id="TIGR00065"/>
    </source>
</evidence>
<evidence type="ECO:0000256" key="1">
    <source>
        <dbReference type="ARBA" id="ARBA00009690"/>
    </source>
</evidence>
<comment type="subunit">
    <text evidence="4">Homodimer. Polymerizes to form a dynamic ring structure in a strictly GTP-dependent manner. Interacts directly with several other division proteins.</text>
</comment>
<evidence type="ECO:0000256" key="2">
    <source>
        <dbReference type="ARBA" id="ARBA00022741"/>
    </source>
</evidence>
<organism evidence="9 10">
    <name type="scientific">Fontimonas thermophila</name>
    <dbReference type="NCBI Taxonomy" id="1076937"/>
    <lineage>
        <taxon>Bacteria</taxon>
        <taxon>Pseudomonadati</taxon>
        <taxon>Pseudomonadota</taxon>
        <taxon>Gammaproteobacteria</taxon>
        <taxon>Nevskiales</taxon>
        <taxon>Nevskiaceae</taxon>
        <taxon>Fontimonas</taxon>
    </lineage>
</organism>
<dbReference type="PROSITE" id="PS01135">
    <property type="entry name" value="FTSZ_2"/>
    <property type="match status" value="1"/>
</dbReference>
<feature type="binding site" evidence="4">
    <location>
        <begin position="28"/>
        <end position="32"/>
    </location>
    <ligand>
        <name>GTP</name>
        <dbReference type="ChEBI" id="CHEBI:37565"/>
    </ligand>
</feature>
<dbReference type="InterPro" id="IPR008280">
    <property type="entry name" value="Tub_FtsZ_C"/>
</dbReference>
<feature type="binding site" evidence="4">
    <location>
        <position position="150"/>
    </location>
    <ligand>
        <name>GTP</name>
        <dbReference type="ChEBI" id="CHEBI:37565"/>
    </ligand>
</feature>
<dbReference type="InterPro" id="IPR018316">
    <property type="entry name" value="Tubulin/FtsZ_2-layer-sand-dom"/>
</dbReference>
<dbReference type="CDD" id="cd02201">
    <property type="entry name" value="FtsZ_type1"/>
    <property type="match status" value="1"/>
</dbReference>
<dbReference type="InterPro" id="IPR003008">
    <property type="entry name" value="Tubulin_FtsZ_GTPase"/>
</dbReference>
<dbReference type="NCBIfam" id="TIGR00065">
    <property type="entry name" value="ftsZ"/>
    <property type="match status" value="1"/>
</dbReference>
<reference evidence="9 10" key="1">
    <citation type="submission" date="2016-10" db="EMBL/GenBank/DDBJ databases">
        <authorList>
            <person name="de Groot N.N."/>
        </authorList>
    </citation>
    <scope>NUCLEOTIDE SEQUENCE [LARGE SCALE GENOMIC DNA]</scope>
    <source>
        <strain evidence="9 10">DSM 23609</strain>
    </source>
</reference>
<evidence type="ECO:0000256" key="3">
    <source>
        <dbReference type="ARBA" id="ARBA00023134"/>
    </source>
</evidence>
<evidence type="ECO:0000256" key="6">
    <source>
        <dbReference type="RuleBase" id="RU000631"/>
    </source>
</evidence>
<dbReference type="Pfam" id="PF12327">
    <property type="entry name" value="FtsZ_C"/>
    <property type="match status" value="1"/>
</dbReference>
<dbReference type="Pfam" id="PF00091">
    <property type="entry name" value="Tubulin"/>
    <property type="match status" value="1"/>
</dbReference>
<keyword evidence="4 6" id="KW-0717">Septation</keyword>
<dbReference type="Proteomes" id="UP000199771">
    <property type="component" value="Unassembled WGS sequence"/>
</dbReference>
<dbReference type="GO" id="GO:0005525">
    <property type="term" value="F:GTP binding"/>
    <property type="evidence" value="ECO:0007669"/>
    <property type="project" value="UniProtKB-UniRule"/>
</dbReference>
<dbReference type="EMBL" id="FOOC01000012">
    <property type="protein sequence ID" value="SFF60980.1"/>
    <property type="molecule type" value="Genomic_DNA"/>
</dbReference>
<protein>
    <recommendedName>
        <fullName evidence="4 5">Cell division protein FtsZ</fullName>
    </recommendedName>
</protein>
<gene>
    <name evidence="4" type="primary">ftsZ</name>
    <name evidence="9" type="ORF">SAMN04488120_11226</name>
</gene>
<accession>A0A1I2K473</accession>
<dbReference type="InterPro" id="IPR020805">
    <property type="entry name" value="Cell_div_FtsZ_CS"/>
</dbReference>
<dbReference type="Gene3D" id="3.30.1330.20">
    <property type="entry name" value="Tubulin/FtsZ, C-terminal domain"/>
    <property type="match status" value="1"/>
</dbReference>
<dbReference type="SMART" id="SM00864">
    <property type="entry name" value="Tubulin"/>
    <property type="match status" value="1"/>
</dbReference>
<evidence type="ECO:0000256" key="4">
    <source>
        <dbReference type="HAMAP-Rule" id="MF_00909"/>
    </source>
</evidence>
<comment type="function">
    <text evidence="4 6">Essential cell division protein that forms a contractile ring structure (Z ring) at the future cell division site. The regulation of the ring assembly controls the timing and the location of cell division. One of the functions of the FtsZ ring is to recruit other cell division proteins to the septum to produce a new cell wall between the dividing cells. Binds GTP and shows GTPase activity.</text>
</comment>
<dbReference type="SUPFAM" id="SSF52490">
    <property type="entry name" value="Tubulin nucleotide-binding domain-like"/>
    <property type="match status" value="1"/>
</dbReference>